<evidence type="ECO:0000313" key="1">
    <source>
        <dbReference type="EMBL" id="KAE9612377.1"/>
    </source>
</evidence>
<keyword evidence="2" id="KW-1185">Reference proteome</keyword>
<accession>A0A6A4QEL0</accession>
<comment type="caution">
    <text evidence="1">The sequence shown here is derived from an EMBL/GenBank/DDBJ whole genome shotgun (WGS) entry which is preliminary data.</text>
</comment>
<sequence length="49" mass="5612">MKLPYVTLIPPSTSRKSLPSIHCAVRFRPCIDIHKACHPFSFSLFFSFS</sequence>
<name>A0A6A4QEL0_LUPAL</name>
<organism evidence="1 2">
    <name type="scientific">Lupinus albus</name>
    <name type="common">White lupine</name>
    <name type="synonym">Lupinus termis</name>
    <dbReference type="NCBI Taxonomy" id="3870"/>
    <lineage>
        <taxon>Eukaryota</taxon>
        <taxon>Viridiplantae</taxon>
        <taxon>Streptophyta</taxon>
        <taxon>Embryophyta</taxon>
        <taxon>Tracheophyta</taxon>
        <taxon>Spermatophyta</taxon>
        <taxon>Magnoliopsida</taxon>
        <taxon>eudicotyledons</taxon>
        <taxon>Gunneridae</taxon>
        <taxon>Pentapetalae</taxon>
        <taxon>rosids</taxon>
        <taxon>fabids</taxon>
        <taxon>Fabales</taxon>
        <taxon>Fabaceae</taxon>
        <taxon>Papilionoideae</taxon>
        <taxon>50 kb inversion clade</taxon>
        <taxon>genistoids sensu lato</taxon>
        <taxon>core genistoids</taxon>
        <taxon>Genisteae</taxon>
        <taxon>Lupinus</taxon>
    </lineage>
</organism>
<reference evidence="2" key="1">
    <citation type="journal article" date="2020" name="Nat. Commun.">
        <title>Genome sequence of the cluster root forming white lupin.</title>
        <authorList>
            <person name="Hufnagel B."/>
            <person name="Marques A."/>
            <person name="Soriano A."/>
            <person name="Marques L."/>
            <person name="Divol F."/>
            <person name="Doumas P."/>
            <person name="Sallet E."/>
            <person name="Mancinotti D."/>
            <person name="Carrere S."/>
            <person name="Marande W."/>
            <person name="Arribat S."/>
            <person name="Keller J."/>
            <person name="Huneau C."/>
            <person name="Blein T."/>
            <person name="Aime D."/>
            <person name="Laguerre M."/>
            <person name="Taylor J."/>
            <person name="Schubert V."/>
            <person name="Nelson M."/>
            <person name="Geu-Flores F."/>
            <person name="Crespi M."/>
            <person name="Gallardo-Guerrero K."/>
            <person name="Delaux P.-M."/>
            <person name="Salse J."/>
            <person name="Berges H."/>
            <person name="Guyot R."/>
            <person name="Gouzy J."/>
            <person name="Peret B."/>
        </authorList>
    </citation>
    <scope>NUCLEOTIDE SEQUENCE [LARGE SCALE GENOMIC DNA]</scope>
    <source>
        <strain evidence="2">cv. Amiga</strain>
    </source>
</reference>
<proteinExistence type="predicted"/>
<protein>
    <submittedName>
        <fullName evidence="1">Uncharacterized protein</fullName>
    </submittedName>
</protein>
<gene>
    <name evidence="1" type="ORF">Lalb_Chr06g0172361</name>
</gene>
<evidence type="ECO:0000313" key="2">
    <source>
        <dbReference type="Proteomes" id="UP000447434"/>
    </source>
</evidence>
<dbReference type="AlphaFoldDB" id="A0A6A4QEL0"/>
<dbReference type="EMBL" id="WOCE01000006">
    <property type="protein sequence ID" value="KAE9612377.1"/>
    <property type="molecule type" value="Genomic_DNA"/>
</dbReference>
<dbReference type="Proteomes" id="UP000447434">
    <property type="component" value="Chromosome 6"/>
</dbReference>